<dbReference type="FunFam" id="1.10.238.10:FF:000003">
    <property type="entry name" value="Calmodulin A"/>
    <property type="match status" value="1"/>
</dbReference>
<accession>A0AAU9JCT2</accession>
<dbReference type="SMART" id="SM00054">
    <property type="entry name" value="EFh"/>
    <property type="match status" value="2"/>
</dbReference>
<sequence>MGCGGSKKSNRVSEPHKLAGSKDKPSGLTPRNGQNIGTQQSLSDSLGRNVITANQKPQDKPAAPPRVKDPNSPPKKSSKASEVKPQEKVSKPPEIKNPEPSSHQPNPSNIQKTKEDLKSAVLENTEIKPIQKNNSLKSLEPRKSEGTLKLEESKSQKILRNPSQQKLERLKSPASDAEIIQSQSLVDFKPPTTYNKVIWAKQKVIANERHKPAVSFNVVINGATEKLTFNDFPITHIKSKNIPKVVDCIAYIYKTPEDIEEIRKINTEFRYVWSQAVICESEQLMLDVEPLSDEIGIAIVNSMDDFMRKVYNDDRKLYILLKEVFMKIDKDGSGYIDMSELASATEQLGENPNQSEIQNAMQEMDLNRDGKINFQEFVYWWKRGRQGAISIQKMAGSIASRFAANVPGSLDLLRNIGIGKRTIDKTYYTKEISVRVGKDFADPKLNVHLMLGKSAKREQILQEANQALSFNMRESWIAVAFTTKQGNASSAHSQLAQETSKTALSSFLASAYDGNSLQNSIGASAQAVGNKVFVGAWIDLNNEKFGMIHDHISLFEKVFRSPVDDYLDLSLQFKNGIKNLQSNEMTSNDLLFEAFRLKITYVHWVKFLEMIMTLQNKCDISTGVFPLSFLLMSGNIEMSFKSVSDIPRAFFPDQSGGTTQACDVLNSIKQIMKAYIVDTPYMVNVTKEIIDNFEQKIEIIFRFNNLGLKLEINADGLSEFYQALISG</sequence>
<dbReference type="PANTHER" id="PTHR23064">
    <property type="entry name" value="TROPONIN"/>
    <property type="match status" value="1"/>
</dbReference>
<proteinExistence type="predicted"/>
<feature type="compositionally biased region" description="Basic and acidic residues" evidence="3">
    <location>
        <begin position="79"/>
        <end position="97"/>
    </location>
</feature>
<protein>
    <recommendedName>
        <fullName evidence="4">EF-hand domain-containing protein</fullName>
    </recommendedName>
</protein>
<dbReference type="SUPFAM" id="SSF47473">
    <property type="entry name" value="EF-hand"/>
    <property type="match status" value="1"/>
</dbReference>
<feature type="compositionally biased region" description="Polar residues" evidence="3">
    <location>
        <begin position="156"/>
        <end position="165"/>
    </location>
</feature>
<dbReference type="InterPro" id="IPR011992">
    <property type="entry name" value="EF-hand-dom_pair"/>
</dbReference>
<keyword evidence="6" id="KW-1185">Reference proteome</keyword>
<dbReference type="GO" id="GO:0005509">
    <property type="term" value="F:calcium ion binding"/>
    <property type="evidence" value="ECO:0007669"/>
    <property type="project" value="InterPro"/>
</dbReference>
<comment type="caution">
    <text evidence="5">The sequence shown here is derived from an EMBL/GenBank/DDBJ whole genome shotgun (WGS) entry which is preliminary data.</text>
</comment>
<feature type="domain" description="EF-hand" evidence="4">
    <location>
        <begin position="352"/>
        <end position="387"/>
    </location>
</feature>
<evidence type="ECO:0000313" key="6">
    <source>
        <dbReference type="Proteomes" id="UP001162131"/>
    </source>
</evidence>
<reference evidence="5" key="1">
    <citation type="submission" date="2021-09" db="EMBL/GenBank/DDBJ databases">
        <authorList>
            <consortium name="AG Swart"/>
            <person name="Singh M."/>
            <person name="Singh A."/>
            <person name="Seah K."/>
            <person name="Emmerich C."/>
        </authorList>
    </citation>
    <scope>NUCLEOTIDE SEQUENCE</scope>
    <source>
        <strain evidence="5">ATCC30299</strain>
    </source>
</reference>
<dbReference type="PROSITE" id="PS50222">
    <property type="entry name" value="EF_HAND_2"/>
    <property type="match status" value="2"/>
</dbReference>
<gene>
    <name evidence="5" type="ORF">BSTOLATCC_MIC30493</name>
</gene>
<feature type="compositionally biased region" description="Polar residues" evidence="3">
    <location>
        <begin position="99"/>
        <end position="111"/>
    </location>
</feature>
<dbReference type="AlphaFoldDB" id="A0AAU9JCT2"/>
<evidence type="ECO:0000256" key="2">
    <source>
        <dbReference type="ARBA" id="ARBA00022837"/>
    </source>
</evidence>
<keyword evidence="2" id="KW-0106">Calcium</keyword>
<keyword evidence="1" id="KW-0677">Repeat</keyword>
<dbReference type="EMBL" id="CAJZBQ010000030">
    <property type="protein sequence ID" value="CAG9322113.1"/>
    <property type="molecule type" value="Genomic_DNA"/>
</dbReference>
<dbReference type="InterPro" id="IPR052591">
    <property type="entry name" value="CML21-like"/>
</dbReference>
<dbReference type="InterPro" id="IPR002048">
    <property type="entry name" value="EF_hand_dom"/>
</dbReference>
<feature type="compositionally biased region" description="Polar residues" evidence="3">
    <location>
        <begin position="29"/>
        <end position="56"/>
    </location>
</feature>
<name>A0AAU9JCT2_9CILI</name>
<feature type="domain" description="EF-hand" evidence="4">
    <location>
        <begin position="316"/>
        <end position="351"/>
    </location>
</feature>
<dbReference type="CDD" id="cd00051">
    <property type="entry name" value="EFh"/>
    <property type="match status" value="1"/>
</dbReference>
<dbReference type="Pfam" id="PF13499">
    <property type="entry name" value="EF-hand_7"/>
    <property type="match status" value="1"/>
</dbReference>
<feature type="region of interest" description="Disordered" evidence="3">
    <location>
        <begin position="1"/>
        <end position="172"/>
    </location>
</feature>
<dbReference type="Gene3D" id="1.10.238.10">
    <property type="entry name" value="EF-hand"/>
    <property type="match status" value="1"/>
</dbReference>
<evidence type="ECO:0000256" key="3">
    <source>
        <dbReference type="SAM" id="MobiDB-lite"/>
    </source>
</evidence>
<evidence type="ECO:0000313" key="5">
    <source>
        <dbReference type="EMBL" id="CAG9322113.1"/>
    </source>
</evidence>
<dbReference type="PROSITE" id="PS00018">
    <property type="entry name" value="EF_HAND_1"/>
    <property type="match status" value="2"/>
</dbReference>
<feature type="compositionally biased region" description="Basic and acidic residues" evidence="3">
    <location>
        <begin position="139"/>
        <end position="155"/>
    </location>
</feature>
<dbReference type="Proteomes" id="UP001162131">
    <property type="component" value="Unassembled WGS sequence"/>
</dbReference>
<organism evidence="5 6">
    <name type="scientific">Blepharisma stoltei</name>
    <dbReference type="NCBI Taxonomy" id="1481888"/>
    <lineage>
        <taxon>Eukaryota</taxon>
        <taxon>Sar</taxon>
        <taxon>Alveolata</taxon>
        <taxon>Ciliophora</taxon>
        <taxon>Postciliodesmatophora</taxon>
        <taxon>Heterotrichea</taxon>
        <taxon>Heterotrichida</taxon>
        <taxon>Blepharismidae</taxon>
        <taxon>Blepharisma</taxon>
    </lineage>
</organism>
<dbReference type="InterPro" id="IPR018247">
    <property type="entry name" value="EF_Hand_1_Ca_BS"/>
</dbReference>
<feature type="compositionally biased region" description="Basic and acidic residues" evidence="3">
    <location>
        <begin position="11"/>
        <end position="25"/>
    </location>
</feature>
<evidence type="ECO:0000259" key="4">
    <source>
        <dbReference type="PROSITE" id="PS50222"/>
    </source>
</evidence>
<evidence type="ECO:0000256" key="1">
    <source>
        <dbReference type="ARBA" id="ARBA00022737"/>
    </source>
</evidence>